<dbReference type="PANTHER" id="PTHR11125">
    <property type="entry name" value="SUPPRESSOR OF TY 5"/>
    <property type="match status" value="1"/>
</dbReference>
<dbReference type="Pfam" id="PF23042">
    <property type="entry name" value="KOW1_SPT5"/>
    <property type="match status" value="1"/>
</dbReference>
<dbReference type="InterPro" id="IPR041973">
    <property type="entry name" value="KOW_Spt5_1"/>
</dbReference>
<name>A0A5J5AVF9_9ASTE</name>
<proteinExistence type="predicted"/>
<evidence type="ECO:0000313" key="2">
    <source>
        <dbReference type="EMBL" id="KAA8534270.1"/>
    </source>
</evidence>
<dbReference type="GO" id="GO:0003729">
    <property type="term" value="F:mRNA binding"/>
    <property type="evidence" value="ECO:0007669"/>
    <property type="project" value="TreeGrafter"/>
</dbReference>
<dbReference type="GO" id="GO:0006357">
    <property type="term" value="P:regulation of transcription by RNA polymerase II"/>
    <property type="evidence" value="ECO:0007669"/>
    <property type="project" value="InterPro"/>
</dbReference>
<protein>
    <recommendedName>
        <fullName evidence="1">Spt5 KOW domain-containing protein</fullName>
    </recommendedName>
</protein>
<dbReference type="AlphaFoldDB" id="A0A5J5AVF9"/>
<dbReference type="GO" id="GO:0032784">
    <property type="term" value="P:regulation of DNA-templated transcription elongation"/>
    <property type="evidence" value="ECO:0007669"/>
    <property type="project" value="InterPro"/>
</dbReference>
<reference evidence="2 3" key="1">
    <citation type="submission" date="2019-09" db="EMBL/GenBank/DDBJ databases">
        <title>A chromosome-level genome assembly of the Chinese tupelo Nyssa sinensis.</title>
        <authorList>
            <person name="Yang X."/>
            <person name="Kang M."/>
            <person name="Yang Y."/>
            <person name="Xiong H."/>
            <person name="Wang M."/>
            <person name="Zhang Z."/>
            <person name="Wang Z."/>
            <person name="Wu H."/>
            <person name="Ma T."/>
            <person name="Liu J."/>
            <person name="Xi Z."/>
        </authorList>
    </citation>
    <scope>NUCLEOTIDE SEQUENCE [LARGE SCALE GENOMIC DNA]</scope>
    <source>
        <strain evidence="2">J267</strain>
        <tissue evidence="2">Leaf</tissue>
    </source>
</reference>
<dbReference type="GO" id="GO:0006368">
    <property type="term" value="P:transcription elongation by RNA polymerase II"/>
    <property type="evidence" value="ECO:0007669"/>
    <property type="project" value="TreeGrafter"/>
</dbReference>
<dbReference type="PANTHER" id="PTHR11125:SF7">
    <property type="entry name" value="TRANSCRIPTION ELONGATION FACTOR SPT5"/>
    <property type="match status" value="1"/>
</dbReference>
<accession>A0A5J5AVF9</accession>
<evidence type="ECO:0000313" key="3">
    <source>
        <dbReference type="Proteomes" id="UP000325577"/>
    </source>
</evidence>
<sequence length="110" mass="12544">MHRRLLLPREDDQEDVEALERSIRARYARQISPCEGGLQGYAQFIFKQRNAGDLAKVVDVVDTVRQRVTVKLIPQIDLQALSNKLDGREVPQKKAFVPPPCFMNVDEARA</sequence>
<dbReference type="EMBL" id="CM018041">
    <property type="protein sequence ID" value="KAA8534270.1"/>
    <property type="molecule type" value="Genomic_DNA"/>
</dbReference>
<gene>
    <name evidence="2" type="ORF">F0562_031787</name>
</gene>
<dbReference type="Proteomes" id="UP000325577">
    <property type="component" value="Linkage Group LG18"/>
</dbReference>
<dbReference type="OrthoDB" id="10566584at2759"/>
<dbReference type="InterPro" id="IPR039659">
    <property type="entry name" value="SPT5"/>
</dbReference>
<dbReference type="GO" id="GO:0032044">
    <property type="term" value="C:DSIF complex"/>
    <property type="evidence" value="ECO:0007669"/>
    <property type="project" value="TreeGrafter"/>
</dbReference>
<keyword evidence="3" id="KW-1185">Reference proteome</keyword>
<organism evidence="2 3">
    <name type="scientific">Nyssa sinensis</name>
    <dbReference type="NCBI Taxonomy" id="561372"/>
    <lineage>
        <taxon>Eukaryota</taxon>
        <taxon>Viridiplantae</taxon>
        <taxon>Streptophyta</taxon>
        <taxon>Embryophyta</taxon>
        <taxon>Tracheophyta</taxon>
        <taxon>Spermatophyta</taxon>
        <taxon>Magnoliopsida</taxon>
        <taxon>eudicotyledons</taxon>
        <taxon>Gunneridae</taxon>
        <taxon>Pentapetalae</taxon>
        <taxon>asterids</taxon>
        <taxon>Cornales</taxon>
        <taxon>Nyssaceae</taxon>
        <taxon>Nyssa</taxon>
    </lineage>
</organism>
<evidence type="ECO:0000259" key="1">
    <source>
        <dbReference type="Pfam" id="PF23042"/>
    </source>
</evidence>
<feature type="domain" description="Spt5 KOW" evidence="1">
    <location>
        <begin position="51"/>
        <end position="109"/>
    </location>
</feature>